<accession>A0A099SZW2</accession>
<feature type="transmembrane region" description="Helical" evidence="1">
    <location>
        <begin position="83"/>
        <end position="111"/>
    </location>
</feature>
<evidence type="ECO:0000313" key="2">
    <source>
        <dbReference type="EMBL" id="KGK98432.1"/>
    </source>
</evidence>
<reference evidence="2 3" key="1">
    <citation type="submission" date="2014-09" db="EMBL/GenBank/DDBJ databases">
        <title>Draft genome sequence of an obligately methylotrophic methanogen, Methanococcoides methylutens, isolated from marine sediment.</title>
        <authorList>
            <person name="Guan Y."/>
            <person name="Ngugi D.K."/>
            <person name="Blom J."/>
            <person name="Ali S."/>
            <person name="Ferry J.G."/>
            <person name="Stingl U."/>
        </authorList>
    </citation>
    <scope>NUCLEOTIDE SEQUENCE [LARGE SCALE GENOMIC DNA]</scope>
    <source>
        <strain evidence="2 3">DSM 2657</strain>
    </source>
</reference>
<keyword evidence="3" id="KW-1185">Reference proteome</keyword>
<gene>
    <name evidence="2" type="ORF">LI82_12090</name>
</gene>
<dbReference type="Proteomes" id="UP000029859">
    <property type="component" value="Unassembled WGS sequence"/>
</dbReference>
<keyword evidence="1" id="KW-1133">Transmembrane helix</keyword>
<keyword evidence="1" id="KW-0472">Membrane</keyword>
<dbReference type="EMBL" id="JRHO01000014">
    <property type="protein sequence ID" value="KGK98432.1"/>
    <property type="molecule type" value="Genomic_DNA"/>
</dbReference>
<feature type="transmembrane region" description="Helical" evidence="1">
    <location>
        <begin position="18"/>
        <end position="38"/>
    </location>
</feature>
<evidence type="ECO:0000256" key="1">
    <source>
        <dbReference type="SAM" id="Phobius"/>
    </source>
</evidence>
<dbReference type="AlphaFoldDB" id="A0A099SZW2"/>
<proteinExistence type="predicted"/>
<feature type="transmembrane region" description="Helical" evidence="1">
    <location>
        <begin position="44"/>
        <end position="62"/>
    </location>
</feature>
<dbReference type="OrthoDB" id="384792at2157"/>
<keyword evidence="1" id="KW-0812">Transmembrane</keyword>
<organism evidence="2 3">
    <name type="scientific">Methanococcoides methylutens</name>
    <dbReference type="NCBI Taxonomy" id="2226"/>
    <lineage>
        <taxon>Archaea</taxon>
        <taxon>Methanobacteriati</taxon>
        <taxon>Methanobacteriota</taxon>
        <taxon>Stenosarchaea group</taxon>
        <taxon>Methanomicrobia</taxon>
        <taxon>Methanosarcinales</taxon>
        <taxon>Methanosarcinaceae</taxon>
        <taxon>Methanococcoides</taxon>
    </lineage>
</organism>
<comment type="caution">
    <text evidence="2">The sequence shown here is derived from an EMBL/GenBank/DDBJ whole genome shotgun (WGS) entry which is preliminary data.</text>
</comment>
<name>A0A099SZW2_METMT</name>
<protein>
    <submittedName>
        <fullName evidence="2">Uncharacterized protein</fullName>
    </submittedName>
</protein>
<evidence type="ECO:0000313" key="3">
    <source>
        <dbReference type="Proteomes" id="UP000029859"/>
    </source>
</evidence>
<sequence>MEYTRNGAKGDQNKVWKILLPVVATIFLTIAVSMIIFYQNYYTGILYLITSILYFSSAYLITTGRVNMMKSSLNEKGTLALGFILLAIALALNGLFWGLGFVLFLAGILSIHRNSN</sequence>
<dbReference type="RefSeq" id="WP_048195908.1">
    <property type="nucleotide sequence ID" value="NZ_CAAGSM010000004.1"/>
</dbReference>